<proteinExistence type="predicted"/>
<evidence type="ECO:0000313" key="3">
    <source>
        <dbReference type="Proteomes" id="UP000325577"/>
    </source>
</evidence>
<protein>
    <recommendedName>
        <fullName evidence="1">HD-Zip IV C-terminal domain-containing protein</fullName>
    </recommendedName>
</protein>
<feature type="domain" description="HD-Zip IV C-terminal" evidence="1">
    <location>
        <begin position="50"/>
        <end position="128"/>
    </location>
</feature>
<dbReference type="AlphaFoldDB" id="A0A5J5ANE0"/>
<dbReference type="EMBL" id="CM018043">
    <property type="protein sequence ID" value="KAA8531749.1"/>
    <property type="molecule type" value="Genomic_DNA"/>
</dbReference>
<dbReference type="Pfam" id="PF25797">
    <property type="entry name" value="PDF2_C"/>
    <property type="match status" value="1"/>
</dbReference>
<evidence type="ECO:0000259" key="1">
    <source>
        <dbReference type="Pfam" id="PF25797"/>
    </source>
</evidence>
<sequence length="154" mass="17594">MDKWSSFLTHIVFRGSEDVTGGFLQRLSKCDKEIKDMMMWPRSLNPEEPEEVIKFASEDDSNCITLHKKVVIWNESNEYLLQEASTDGFCSFVISAPMTQLDVNASFFSRRWRDTLLQTSGFAIMPEPDDVTEFLSGLVGVVIEEIHEEGVHIL</sequence>
<dbReference type="OrthoDB" id="943937at2759"/>
<accession>A0A5J5ANE0</accession>
<evidence type="ECO:0000313" key="2">
    <source>
        <dbReference type="EMBL" id="KAA8531749.1"/>
    </source>
</evidence>
<reference evidence="2 3" key="1">
    <citation type="submission" date="2019-09" db="EMBL/GenBank/DDBJ databases">
        <title>A chromosome-level genome assembly of the Chinese tupelo Nyssa sinensis.</title>
        <authorList>
            <person name="Yang X."/>
            <person name="Kang M."/>
            <person name="Yang Y."/>
            <person name="Xiong H."/>
            <person name="Wang M."/>
            <person name="Zhang Z."/>
            <person name="Wang Z."/>
            <person name="Wu H."/>
            <person name="Ma T."/>
            <person name="Liu J."/>
            <person name="Xi Z."/>
        </authorList>
    </citation>
    <scope>NUCLEOTIDE SEQUENCE [LARGE SCALE GENOMIC DNA]</scope>
    <source>
        <strain evidence="2">J267</strain>
        <tissue evidence="2">Leaf</tissue>
    </source>
</reference>
<dbReference type="InterPro" id="IPR057993">
    <property type="entry name" value="HD-Zip_IV_C"/>
</dbReference>
<name>A0A5J5ANE0_9ASTE</name>
<dbReference type="Proteomes" id="UP000325577">
    <property type="component" value="Linkage Group LG2"/>
</dbReference>
<organism evidence="2 3">
    <name type="scientific">Nyssa sinensis</name>
    <dbReference type="NCBI Taxonomy" id="561372"/>
    <lineage>
        <taxon>Eukaryota</taxon>
        <taxon>Viridiplantae</taxon>
        <taxon>Streptophyta</taxon>
        <taxon>Embryophyta</taxon>
        <taxon>Tracheophyta</taxon>
        <taxon>Spermatophyta</taxon>
        <taxon>Magnoliopsida</taxon>
        <taxon>eudicotyledons</taxon>
        <taxon>Gunneridae</taxon>
        <taxon>Pentapetalae</taxon>
        <taxon>asterids</taxon>
        <taxon>Cornales</taxon>
        <taxon>Nyssaceae</taxon>
        <taxon>Nyssa</taxon>
    </lineage>
</organism>
<gene>
    <name evidence="2" type="ORF">F0562_006534</name>
</gene>
<keyword evidence="3" id="KW-1185">Reference proteome</keyword>